<evidence type="ECO:0000313" key="1">
    <source>
        <dbReference type="EMBL" id="MDC7677164.1"/>
    </source>
</evidence>
<dbReference type="RefSeq" id="WP_272745465.1">
    <property type="nucleotide sequence ID" value="NZ_JAQQKV010000002.1"/>
</dbReference>
<evidence type="ECO:0008006" key="3">
    <source>
        <dbReference type="Google" id="ProtNLM"/>
    </source>
</evidence>
<sequence>MANSIIDADLDKMLQSVEDQISTLSQSLPNMVDVGALGVISKAPYKLLIIRESLIWRTEELARSAIVLWKTDNNVAAALLVRGVMESVALQHKLYSILKGREALTSDSLDDVLMRLLMGYKNDKAFPEAINIKTLVEKLAKKIPSFSEIYDVLSEIAHPNHKGTANLYTRLGHDQFNMLITKNSDRMAFVKTTILSGMNASLGLFIGEYNMIGEEFEIWLTELEKF</sequence>
<reference evidence="1 2" key="1">
    <citation type="submission" date="2023-01" db="EMBL/GenBank/DDBJ databases">
        <title>Novel species of the genus Asticcacaulis isolated from rivers.</title>
        <authorList>
            <person name="Lu H."/>
        </authorList>
    </citation>
    <scope>NUCLEOTIDE SEQUENCE [LARGE SCALE GENOMIC DNA]</scope>
    <source>
        <strain evidence="1 2">LKC15W</strain>
    </source>
</reference>
<dbReference type="Proteomes" id="UP001218579">
    <property type="component" value="Unassembled WGS sequence"/>
</dbReference>
<keyword evidence="2" id="KW-1185">Reference proteome</keyword>
<evidence type="ECO:0000313" key="2">
    <source>
        <dbReference type="Proteomes" id="UP001218579"/>
    </source>
</evidence>
<dbReference type="EMBL" id="JAQQKV010000002">
    <property type="protein sequence ID" value="MDC7677164.1"/>
    <property type="molecule type" value="Genomic_DNA"/>
</dbReference>
<gene>
    <name evidence="1" type="ORF">PQU98_13555</name>
</gene>
<name>A0ABT5HLN7_9CAUL</name>
<accession>A0ABT5HLN7</accession>
<organism evidence="1 2">
    <name type="scientific">Asticcacaulis machinosus</name>
    <dbReference type="NCBI Taxonomy" id="2984211"/>
    <lineage>
        <taxon>Bacteria</taxon>
        <taxon>Pseudomonadati</taxon>
        <taxon>Pseudomonadota</taxon>
        <taxon>Alphaproteobacteria</taxon>
        <taxon>Caulobacterales</taxon>
        <taxon>Caulobacteraceae</taxon>
        <taxon>Asticcacaulis</taxon>
    </lineage>
</organism>
<protein>
    <recommendedName>
        <fullName evidence="3">HEPN AbiU2-like domain-containing protein</fullName>
    </recommendedName>
</protein>
<proteinExistence type="predicted"/>
<comment type="caution">
    <text evidence="1">The sequence shown here is derived from an EMBL/GenBank/DDBJ whole genome shotgun (WGS) entry which is preliminary data.</text>
</comment>